<reference evidence="3" key="1">
    <citation type="journal article" date="2023" name="Insect Mol. Biol.">
        <title>Genome sequencing provides insights into the evolution of gene families encoding plant cell wall-degrading enzymes in longhorned beetles.</title>
        <authorList>
            <person name="Shin N.R."/>
            <person name="Okamura Y."/>
            <person name="Kirsch R."/>
            <person name="Pauchet Y."/>
        </authorList>
    </citation>
    <scope>NUCLEOTIDE SEQUENCE</scope>
    <source>
        <strain evidence="3">RBIC_L_NR</strain>
    </source>
</reference>
<dbReference type="InterPro" id="IPR007129">
    <property type="entry name" value="Ubiqinol_cyt_c_chaperone_CPB3"/>
</dbReference>
<dbReference type="PANTHER" id="PTHR12184:SF1">
    <property type="entry name" value="UBIQUINOL-CYTOCHROME-C REDUCTASE COMPLEX ASSEMBLY FACTOR 1"/>
    <property type="match status" value="1"/>
</dbReference>
<proteinExistence type="inferred from homology"/>
<evidence type="ECO:0000259" key="2">
    <source>
        <dbReference type="Pfam" id="PF03981"/>
    </source>
</evidence>
<evidence type="ECO:0000256" key="1">
    <source>
        <dbReference type="ARBA" id="ARBA00006407"/>
    </source>
</evidence>
<dbReference type="Proteomes" id="UP001162156">
    <property type="component" value="Unassembled WGS sequence"/>
</dbReference>
<evidence type="ECO:0000313" key="4">
    <source>
        <dbReference type="Proteomes" id="UP001162156"/>
    </source>
</evidence>
<dbReference type="GO" id="GO:0034551">
    <property type="term" value="P:mitochondrial respiratory chain complex III assembly"/>
    <property type="evidence" value="ECO:0007669"/>
    <property type="project" value="TreeGrafter"/>
</dbReference>
<sequence length="159" mass="18267">MNITRFLSLGSILKYGKASSEILRVRASAYILYEGIADTVNYIGFFDEFDLPDTFYSWFVVTELYIWMLSVRAMAEEEEGKLLRNYLVEALWFDVAQRVKKLGAGNPAVMREQISELSEQLQAALIAYDEGLQSSDVVLAGALWRRFYQSETVDMQYLD</sequence>
<feature type="non-terminal residue" evidence="3">
    <location>
        <position position="159"/>
    </location>
</feature>
<evidence type="ECO:0000313" key="3">
    <source>
        <dbReference type="EMBL" id="KAJ8971572.1"/>
    </source>
</evidence>
<dbReference type="PANTHER" id="PTHR12184">
    <property type="entry name" value="UBIQUINOL-CYTOCHROME C REDUCTASE COMPLEX ASSEMBLY FACTOR 1 FAMILY MEMBER"/>
    <property type="match status" value="1"/>
</dbReference>
<comment type="caution">
    <text evidence="3">The sequence shown here is derived from an EMBL/GenBank/DDBJ whole genome shotgun (WGS) entry which is preliminary data.</text>
</comment>
<name>A0AAV8ZUQ7_9CUCU</name>
<dbReference type="GO" id="GO:0005739">
    <property type="term" value="C:mitochondrion"/>
    <property type="evidence" value="ECO:0007669"/>
    <property type="project" value="TreeGrafter"/>
</dbReference>
<protein>
    <recommendedName>
        <fullName evidence="2">Ubiquinol-cytochrome c chaperone domain-containing protein</fullName>
    </recommendedName>
</protein>
<comment type="similarity">
    <text evidence="1">Belongs to the CBP3 family.</text>
</comment>
<accession>A0AAV8ZUQ7</accession>
<keyword evidence="4" id="KW-1185">Reference proteome</keyword>
<dbReference type="InterPro" id="IPR021150">
    <property type="entry name" value="Ubiq_cyt_c_chap"/>
</dbReference>
<gene>
    <name evidence="3" type="ORF">NQ314_000626</name>
</gene>
<dbReference type="Pfam" id="PF03981">
    <property type="entry name" value="Ubiq_cyt_C_chap"/>
    <property type="match status" value="1"/>
</dbReference>
<dbReference type="AlphaFoldDB" id="A0AAV8ZUQ7"/>
<dbReference type="EMBL" id="JANEYF010000188">
    <property type="protein sequence ID" value="KAJ8971572.1"/>
    <property type="molecule type" value="Genomic_DNA"/>
</dbReference>
<organism evidence="3 4">
    <name type="scientific">Rhamnusium bicolor</name>
    <dbReference type="NCBI Taxonomy" id="1586634"/>
    <lineage>
        <taxon>Eukaryota</taxon>
        <taxon>Metazoa</taxon>
        <taxon>Ecdysozoa</taxon>
        <taxon>Arthropoda</taxon>
        <taxon>Hexapoda</taxon>
        <taxon>Insecta</taxon>
        <taxon>Pterygota</taxon>
        <taxon>Neoptera</taxon>
        <taxon>Endopterygota</taxon>
        <taxon>Coleoptera</taxon>
        <taxon>Polyphaga</taxon>
        <taxon>Cucujiformia</taxon>
        <taxon>Chrysomeloidea</taxon>
        <taxon>Cerambycidae</taxon>
        <taxon>Lepturinae</taxon>
        <taxon>Rhagiini</taxon>
        <taxon>Rhamnusium</taxon>
    </lineage>
</organism>
<feature type="domain" description="Ubiquinol-cytochrome c chaperone" evidence="2">
    <location>
        <begin position="48"/>
        <end position="157"/>
    </location>
</feature>